<name>A0ABM7V8C2_9PROT</name>
<evidence type="ECO:0000313" key="2">
    <source>
        <dbReference type="Proteomes" id="UP001320209"/>
    </source>
</evidence>
<dbReference type="Pfam" id="PF08889">
    <property type="entry name" value="WbqC"/>
    <property type="match status" value="1"/>
</dbReference>
<dbReference type="InterPro" id="IPR014985">
    <property type="entry name" value="WbqC"/>
</dbReference>
<proteinExistence type="predicted"/>
<dbReference type="EMBL" id="AP025225">
    <property type="protein sequence ID" value="BDB96022.1"/>
    <property type="molecule type" value="Genomic_DNA"/>
</dbReference>
<sequence length="230" mass="26903">MKIAIHQPNFLPWMGYFYKMHMCDTFVILDDVQYVKESYINRTRIIRGDKSSWLTIPVKKHKTNTPISDIEVYKDSPTKISGRMRAKNIAAITDKLELLYSKRPFSNDAYDLIEIIRQIELFKLLLDINMAIINYINDLWFRKKIVFASEMNISSSLSNRTFEILRYTGGDEYISGNGARIYQNEDDFAKNNLKLTYVEYPKFIYKANYEKSFGISVLDYIADNGSVSPF</sequence>
<reference evidence="1" key="1">
    <citation type="submission" date="2021-10" db="EMBL/GenBank/DDBJ databases">
        <title>Genome Sequence of The Candidatus Hydrogeosomobacter endosymbioticus, an Intracellular Bacterial Symbiont of the Anaerobic Ciliate GW7.</title>
        <authorList>
            <person name="Shiohama Y."/>
            <person name="Shinzato N."/>
        </authorList>
    </citation>
    <scope>NUCLEOTIDE SEQUENCE [LARGE SCALE GENOMIC DNA]</scope>
    <source>
        <strain evidence="1">200920</strain>
    </source>
</reference>
<evidence type="ECO:0000313" key="1">
    <source>
        <dbReference type="EMBL" id="BDB96022.1"/>
    </source>
</evidence>
<protein>
    <recommendedName>
        <fullName evidence="3">WbqC-like family protein</fullName>
    </recommendedName>
</protein>
<gene>
    <name evidence="1" type="ORF">HYD_1550</name>
</gene>
<organism evidence="1 2">
    <name type="scientific">Candidatus Hydrogenosomobacter endosymbioticus</name>
    <dbReference type="NCBI Taxonomy" id="2558174"/>
    <lineage>
        <taxon>Bacteria</taxon>
        <taxon>Pseudomonadati</taxon>
        <taxon>Pseudomonadota</taxon>
        <taxon>Alphaproteobacteria</taxon>
        <taxon>Holosporales</taxon>
        <taxon>Holosporaceae</taxon>
        <taxon>Candidatus Hydrogenosomobacter</taxon>
    </lineage>
</organism>
<dbReference type="Proteomes" id="UP001320209">
    <property type="component" value="Chromosome"/>
</dbReference>
<evidence type="ECO:0008006" key="3">
    <source>
        <dbReference type="Google" id="ProtNLM"/>
    </source>
</evidence>
<keyword evidence="2" id="KW-1185">Reference proteome</keyword>
<accession>A0ABM7V8C2</accession>
<dbReference type="RefSeq" id="WP_236865373.1">
    <property type="nucleotide sequence ID" value="NZ_AP025225.1"/>
</dbReference>